<dbReference type="Proteomes" id="UP001143307">
    <property type="component" value="Unassembled WGS sequence"/>
</dbReference>
<accession>A0ABT3SVS9</accession>
<dbReference type="SUPFAM" id="SSF54427">
    <property type="entry name" value="NTF2-like"/>
    <property type="match status" value="2"/>
</dbReference>
<dbReference type="Pfam" id="PF07366">
    <property type="entry name" value="SnoaL"/>
    <property type="match status" value="1"/>
</dbReference>
<name>A0ABT3SVS9_9GAMM</name>
<organism evidence="1 2">
    <name type="scientific">Candidatus Seongchinamella marina</name>
    <dbReference type="NCBI Taxonomy" id="2518990"/>
    <lineage>
        <taxon>Bacteria</taxon>
        <taxon>Pseudomonadati</taxon>
        <taxon>Pseudomonadota</taxon>
        <taxon>Gammaproteobacteria</taxon>
        <taxon>Cellvibrionales</taxon>
        <taxon>Halieaceae</taxon>
        <taxon>Seongchinamella</taxon>
    </lineage>
</organism>
<reference evidence="1" key="1">
    <citation type="submission" date="2019-02" db="EMBL/GenBank/DDBJ databases">
        <authorList>
            <person name="Li S.-H."/>
        </authorList>
    </citation>
    <scope>NUCLEOTIDE SEQUENCE</scope>
    <source>
        <strain evidence="1">IMCC8485</strain>
    </source>
</reference>
<comment type="caution">
    <text evidence="1">The sequence shown here is derived from an EMBL/GenBank/DDBJ whole genome shotgun (WGS) entry which is preliminary data.</text>
</comment>
<evidence type="ECO:0000313" key="2">
    <source>
        <dbReference type="Proteomes" id="UP001143307"/>
    </source>
</evidence>
<dbReference type="EMBL" id="SHNP01000003">
    <property type="protein sequence ID" value="MCX2974097.1"/>
    <property type="molecule type" value="Genomic_DNA"/>
</dbReference>
<gene>
    <name evidence="1" type="ORF">EYC87_10945</name>
</gene>
<dbReference type="InterPro" id="IPR009959">
    <property type="entry name" value="Cyclase_SnoaL-like"/>
</dbReference>
<evidence type="ECO:0000313" key="1">
    <source>
        <dbReference type="EMBL" id="MCX2974097.1"/>
    </source>
</evidence>
<protein>
    <submittedName>
        <fullName evidence="1">Nuclear transport factor 2 family protein</fullName>
    </submittedName>
</protein>
<dbReference type="InterPro" id="IPR032710">
    <property type="entry name" value="NTF2-like_dom_sf"/>
</dbReference>
<proteinExistence type="predicted"/>
<dbReference type="Gene3D" id="3.10.450.50">
    <property type="match status" value="2"/>
</dbReference>
<keyword evidence="2" id="KW-1185">Reference proteome</keyword>
<sequence length="320" mass="35866">MKGFDEQYSDLPDYILKCTAQIWEGRDIASLDWHYADDIFIRTPSGFSRGNEAGKSNTMATLAEFPDRQLFGEDVIWCGNDEQGFLSSHRIVSSATHRGGAFGPATGKRVVFRTVADTFCRENRIWDEWLIRDNAAIAVQIGTNPKDMARSIIARGDDGFPFTPESNVVGLYTGSGNDNEWGQRHASILQRVMNAEFSIIPQEYDRACHLSFPRGEDVHGWAEADKFWVGVRSAFPAAEFKIEHQIGRVDDLLSPRSAIRWSLTGCHEGWGRFGAPTGVNVHIMGVSHAEFGPKGLRREITLFDEIEIWKQILLQAPADC</sequence>